<dbReference type="KEGG" id="smen:SAMEA4412692_1318"/>
<evidence type="ECO:0000313" key="2">
    <source>
        <dbReference type="EMBL" id="SNU89024.1"/>
    </source>
</evidence>
<dbReference type="STRING" id="1123308.GCA_000380085_00682"/>
<accession>A0A239SWB0</accession>
<dbReference type="SUPFAM" id="SSF51395">
    <property type="entry name" value="FMN-linked oxidoreductases"/>
    <property type="match status" value="1"/>
</dbReference>
<dbReference type="Gene3D" id="3.20.20.70">
    <property type="entry name" value="Aldolase class I"/>
    <property type="match status" value="1"/>
</dbReference>
<reference evidence="2 3" key="1">
    <citation type="submission" date="2017-06" db="EMBL/GenBank/DDBJ databases">
        <authorList>
            <consortium name="Pathogen Informatics"/>
        </authorList>
    </citation>
    <scope>NUCLEOTIDE SEQUENCE [LARGE SCALE GENOMIC DNA]</scope>
    <source>
        <strain evidence="2 3">NCTC13788</strain>
    </source>
</reference>
<dbReference type="Pfam" id="PF25509">
    <property type="entry name" value="DUF7916"/>
    <property type="match status" value="1"/>
</dbReference>
<gene>
    <name evidence="2" type="ORF">SAMEA4412692_01318</name>
</gene>
<dbReference type="RefSeq" id="WP_018373252.1">
    <property type="nucleotide sequence ID" value="NZ_LT906439.1"/>
</dbReference>
<keyword evidence="3" id="KW-1185">Reference proteome</keyword>
<protein>
    <submittedName>
        <fullName evidence="2">PEP phosphonomutase-like protein</fullName>
    </submittedName>
</protein>
<dbReference type="InterPro" id="IPR013785">
    <property type="entry name" value="Aldolase_TIM"/>
</dbReference>
<sequence length="311" mass="34186">MSEVVRLINASASDFEGMTPMMLKESILKSEGRVIMGQHLLFASEGLVRGVTNSELMFSFGADMVMLNTFDLDVLDNNIGMQGLSYKELKERCKRPIGVYLGCLTNDLADVGKKQIYRREGMLCTPEHVQLCYEMGVDFIVLGGNPGSGTSLRDVINATRWIKEKYGDRLFVFAGKWEDGITEPVLGDPIANRDDKAIIKELIDAGADCIDLPAPGSRHGISVSMIQELVQYIHSYKPGTLAMTFLNSSVEGADMDTIRMISLMMKETGADIHAIGDGGFSGCATPENIHQMSISIKGKPYTYFRMASVNK</sequence>
<name>A0A239SWB0_9STRE</name>
<organism evidence="2 3">
    <name type="scientific">Streptococcus merionis</name>
    <dbReference type="NCBI Taxonomy" id="400065"/>
    <lineage>
        <taxon>Bacteria</taxon>
        <taxon>Bacillati</taxon>
        <taxon>Bacillota</taxon>
        <taxon>Bacilli</taxon>
        <taxon>Lactobacillales</taxon>
        <taxon>Streptococcaceae</taxon>
        <taxon>Streptococcus</taxon>
    </lineage>
</organism>
<feature type="domain" description="DUF7916" evidence="1">
    <location>
        <begin position="8"/>
        <end position="309"/>
    </location>
</feature>
<proteinExistence type="predicted"/>
<evidence type="ECO:0000313" key="3">
    <source>
        <dbReference type="Proteomes" id="UP000215185"/>
    </source>
</evidence>
<dbReference type="AlphaFoldDB" id="A0A239SWB0"/>
<dbReference type="InterPro" id="IPR057238">
    <property type="entry name" value="DUF7916"/>
</dbReference>
<dbReference type="EMBL" id="LT906439">
    <property type="protein sequence ID" value="SNU89024.1"/>
    <property type="molecule type" value="Genomic_DNA"/>
</dbReference>
<evidence type="ECO:0000259" key="1">
    <source>
        <dbReference type="Pfam" id="PF25509"/>
    </source>
</evidence>
<dbReference type="OrthoDB" id="5581965at2"/>
<dbReference type="eggNOG" id="COG0826">
    <property type="taxonomic scope" value="Bacteria"/>
</dbReference>
<dbReference type="Proteomes" id="UP000215185">
    <property type="component" value="Chromosome 1"/>
</dbReference>